<organism evidence="1 2">
    <name type="scientific">Xylaria curta</name>
    <dbReference type="NCBI Taxonomy" id="42375"/>
    <lineage>
        <taxon>Eukaryota</taxon>
        <taxon>Fungi</taxon>
        <taxon>Dikarya</taxon>
        <taxon>Ascomycota</taxon>
        <taxon>Pezizomycotina</taxon>
        <taxon>Sordariomycetes</taxon>
        <taxon>Xylariomycetidae</taxon>
        <taxon>Xylariales</taxon>
        <taxon>Xylariaceae</taxon>
        <taxon>Xylaria</taxon>
    </lineage>
</organism>
<proteinExistence type="predicted"/>
<evidence type="ECO:0000313" key="2">
    <source>
        <dbReference type="Proteomes" id="UP001143856"/>
    </source>
</evidence>
<dbReference type="Proteomes" id="UP001143856">
    <property type="component" value="Unassembled WGS sequence"/>
</dbReference>
<accession>A0ACC1PEE7</accession>
<dbReference type="EMBL" id="JAPDGR010000360">
    <property type="protein sequence ID" value="KAJ2991039.1"/>
    <property type="molecule type" value="Genomic_DNA"/>
</dbReference>
<gene>
    <name evidence="1" type="ORF">NUW58_g2666</name>
</gene>
<name>A0ACC1PEE7_9PEZI</name>
<evidence type="ECO:0000313" key="1">
    <source>
        <dbReference type="EMBL" id="KAJ2991039.1"/>
    </source>
</evidence>
<sequence length="534" mass="59649">MPSTIRNELDVLIVGGGPAGSMLALELASQGISFRIVEKRRQRSDGSRALIIQPRSFEAMNRHGDVRRLYEKGNVTSGPMVWVNNQPVIDVDVKKFANYRDSEFGLPCLLSQVDTEAYLDECLKERYGREIEHGVEATSLIQDEDGVNAVLRRVEDGSEEKVRAKYVVGADGAHSLVRKSSANFKFEGDTYPQEFIMCDATIENFTLPSDRYHLIFRAGLLAVFPMAEGWVRIMASRDIVSKEAPTIDEFRSLVRGSLPGGGELTNVERATKFQLHHRVVNSYRDGRLFLMGDAAHIHSPVGGQGLNTAIQDALNLGWKLAFVIREEMPDHFLDTFNKERRSVGQELIAKTDKTFKIVSMKNPVAVYLRNLAAPWLASYITSPANMEKIYSFLSQFGINYRQSPGIFNGAGLNGPVMAGDRAPDGDVEIDGTTKRLHKILALKSYNFVLFSGSLRIGTEQTDIEHIAARFETMNADKARVHIITQKKGGDYGYSHRLHGTYGFSSPGFAYIRPDGYVAAIGKLEHVDDFLRWLY</sequence>
<reference evidence="1" key="1">
    <citation type="submission" date="2022-10" db="EMBL/GenBank/DDBJ databases">
        <title>Genome Sequence of Xylaria curta.</title>
        <authorList>
            <person name="Buettner E."/>
        </authorList>
    </citation>
    <scope>NUCLEOTIDE SEQUENCE</scope>
    <source>
        <strain evidence="1">Babe10</strain>
    </source>
</reference>
<comment type="caution">
    <text evidence="1">The sequence shown here is derived from an EMBL/GenBank/DDBJ whole genome shotgun (WGS) entry which is preliminary data.</text>
</comment>
<protein>
    <submittedName>
        <fullName evidence="1">Uncharacterized protein</fullName>
    </submittedName>
</protein>
<keyword evidence="2" id="KW-1185">Reference proteome</keyword>